<dbReference type="EMBL" id="CP007142">
    <property type="protein sequence ID" value="AJQ95894.1"/>
    <property type="molecule type" value="Genomic_DNA"/>
</dbReference>
<name>A0A0C5VZN9_9GAMM</name>
<evidence type="ECO:0000256" key="3">
    <source>
        <dbReference type="ARBA" id="ARBA00022692"/>
    </source>
</evidence>
<dbReference type="GO" id="GO:0055085">
    <property type="term" value="P:transmembrane transport"/>
    <property type="evidence" value="ECO:0007669"/>
    <property type="project" value="TreeGrafter"/>
</dbReference>
<dbReference type="InterPro" id="IPR002549">
    <property type="entry name" value="AI-2E-like"/>
</dbReference>
<dbReference type="HOGENOM" id="CLU_031275_8_0_6"/>
<dbReference type="KEGG" id="gsn:YC6258_03858"/>
<organism evidence="7 8">
    <name type="scientific">Gynuella sunshinyii YC6258</name>
    <dbReference type="NCBI Taxonomy" id="1445510"/>
    <lineage>
        <taxon>Bacteria</taxon>
        <taxon>Pseudomonadati</taxon>
        <taxon>Pseudomonadota</taxon>
        <taxon>Gammaproteobacteria</taxon>
        <taxon>Oceanospirillales</taxon>
        <taxon>Saccharospirillaceae</taxon>
        <taxon>Gynuella</taxon>
    </lineage>
</organism>
<feature type="transmembrane region" description="Helical" evidence="6">
    <location>
        <begin position="240"/>
        <end position="266"/>
    </location>
</feature>
<feature type="transmembrane region" description="Helical" evidence="6">
    <location>
        <begin position="217"/>
        <end position="234"/>
    </location>
</feature>
<dbReference type="PATRIC" id="fig|1445510.3.peg.3835"/>
<feature type="transmembrane region" description="Helical" evidence="6">
    <location>
        <begin position="313"/>
        <end position="342"/>
    </location>
</feature>
<evidence type="ECO:0000313" key="8">
    <source>
        <dbReference type="Proteomes" id="UP000032266"/>
    </source>
</evidence>
<evidence type="ECO:0000313" key="7">
    <source>
        <dbReference type="EMBL" id="AJQ95894.1"/>
    </source>
</evidence>
<feature type="transmembrane region" description="Helical" evidence="6">
    <location>
        <begin position="278"/>
        <end position="301"/>
    </location>
</feature>
<accession>A0A0C5VZN9</accession>
<dbReference type="PANTHER" id="PTHR21716:SF64">
    <property type="entry name" value="AI-2 TRANSPORT PROTEIN TQSA"/>
    <property type="match status" value="1"/>
</dbReference>
<evidence type="ECO:0000256" key="6">
    <source>
        <dbReference type="SAM" id="Phobius"/>
    </source>
</evidence>
<dbReference type="AlphaFoldDB" id="A0A0C5VZN9"/>
<dbReference type="GO" id="GO:0016020">
    <property type="term" value="C:membrane"/>
    <property type="evidence" value="ECO:0007669"/>
    <property type="project" value="UniProtKB-SubCell"/>
</dbReference>
<dbReference type="Pfam" id="PF01594">
    <property type="entry name" value="AI-2E_transport"/>
    <property type="match status" value="1"/>
</dbReference>
<dbReference type="STRING" id="1445510.YC6258_03858"/>
<dbReference type="PANTHER" id="PTHR21716">
    <property type="entry name" value="TRANSMEMBRANE PROTEIN"/>
    <property type="match status" value="1"/>
</dbReference>
<keyword evidence="8" id="KW-1185">Reference proteome</keyword>
<comment type="similarity">
    <text evidence="2">Belongs to the autoinducer-2 exporter (AI-2E) (TC 2.A.86) family.</text>
</comment>
<evidence type="ECO:0000256" key="4">
    <source>
        <dbReference type="ARBA" id="ARBA00022989"/>
    </source>
</evidence>
<feature type="transmembrane region" description="Helical" evidence="6">
    <location>
        <begin position="65"/>
        <end position="86"/>
    </location>
</feature>
<sequence length="358" mass="39078">MATKKDLMVISDTQKWLVLVSVLLFGIFIYLLSPILSPFLVGIALAYMGDPLVDRLEKLKLSRTLSVVVTFAVLLLILVAIGLILVPKLASQFRFLAEIGPEAIVRFQKEAIPWINQNIGIDLDAIDWSSLGATINWKETGSIVTKTLARVTTSGIAVAAFIGNLVLIPVVTFYLLRDWDIMVERIGDLIPRNYYQRCTKVAYECHEMLGAFLRGQLLVMLALGVMYSIGLWVVGLKLALLIGLVAGLASIVPYMGFVVGIGFALIAAMLQFQDWMPLVWVCLVFAIGQMVEGMLLTPLLVGDRIGLHPVAVIFAVLAGGQLFGFVGILIGLPVAAVIMVLLRHLHANYKGSSLYGKP</sequence>
<comment type="subcellular location">
    <subcellularLocation>
        <location evidence="1">Membrane</location>
        <topology evidence="1">Multi-pass membrane protein</topology>
    </subcellularLocation>
</comment>
<keyword evidence="3 6" id="KW-0812">Transmembrane</keyword>
<dbReference type="RefSeq" id="WP_245626954.1">
    <property type="nucleotide sequence ID" value="NZ_CP007142.1"/>
</dbReference>
<feature type="transmembrane region" description="Helical" evidence="6">
    <location>
        <begin position="156"/>
        <end position="176"/>
    </location>
</feature>
<protein>
    <submittedName>
        <fullName evidence="7">Putative permease</fullName>
    </submittedName>
</protein>
<evidence type="ECO:0000256" key="2">
    <source>
        <dbReference type="ARBA" id="ARBA00009773"/>
    </source>
</evidence>
<reference evidence="7 8" key="1">
    <citation type="submission" date="2014-01" db="EMBL/GenBank/DDBJ databases">
        <title>Full genme sequencing of cellulolytic bacterium Gynuella sunshinyii YC6258T gen. nov., sp. nov.</title>
        <authorList>
            <person name="Khan H."/>
            <person name="Chung E.J."/>
            <person name="Chung Y.R."/>
        </authorList>
    </citation>
    <scope>NUCLEOTIDE SEQUENCE [LARGE SCALE GENOMIC DNA]</scope>
    <source>
        <strain evidence="7 8">YC6258</strain>
    </source>
</reference>
<gene>
    <name evidence="7" type="ORF">YC6258_03858</name>
</gene>
<keyword evidence="5 6" id="KW-0472">Membrane</keyword>
<proteinExistence type="inferred from homology"/>
<dbReference type="Proteomes" id="UP000032266">
    <property type="component" value="Chromosome"/>
</dbReference>
<keyword evidence="4 6" id="KW-1133">Transmembrane helix</keyword>
<evidence type="ECO:0000256" key="5">
    <source>
        <dbReference type="ARBA" id="ARBA00023136"/>
    </source>
</evidence>
<feature type="transmembrane region" description="Helical" evidence="6">
    <location>
        <begin position="16"/>
        <end position="45"/>
    </location>
</feature>
<evidence type="ECO:0000256" key="1">
    <source>
        <dbReference type="ARBA" id="ARBA00004141"/>
    </source>
</evidence>